<dbReference type="PANTHER" id="PTHR34983:SF1">
    <property type="entry name" value="ARABINOGALACTAN ENDO-BETA-1,4-GALACTANASE A"/>
    <property type="match status" value="1"/>
</dbReference>
<dbReference type="PANTHER" id="PTHR34983">
    <property type="entry name" value="ARABINOGALACTAN ENDO-BETA-1,4-GALACTANASE A"/>
    <property type="match status" value="1"/>
</dbReference>
<dbReference type="STRING" id="139825.A0A401GCP2"/>
<keyword evidence="6" id="KW-0732">Signal</keyword>
<comment type="caution">
    <text evidence="7">The sequence shown here is derived from an EMBL/GenBank/DDBJ whole genome shotgun (WGS) entry which is preliminary data.</text>
</comment>
<dbReference type="Proteomes" id="UP000287166">
    <property type="component" value="Unassembled WGS sequence"/>
</dbReference>
<dbReference type="GO" id="GO:0015926">
    <property type="term" value="F:glucosidase activity"/>
    <property type="evidence" value="ECO:0007669"/>
    <property type="project" value="InterPro"/>
</dbReference>
<accession>A0A401GCP2</accession>
<dbReference type="RefSeq" id="XP_027610806.1">
    <property type="nucleotide sequence ID" value="XM_027755005.1"/>
</dbReference>
<evidence type="ECO:0000256" key="4">
    <source>
        <dbReference type="ARBA" id="ARBA00022801"/>
    </source>
</evidence>
<evidence type="ECO:0000313" key="8">
    <source>
        <dbReference type="Proteomes" id="UP000287166"/>
    </source>
</evidence>
<dbReference type="SUPFAM" id="SSF51445">
    <property type="entry name" value="(Trans)glycosidases"/>
    <property type="match status" value="1"/>
</dbReference>
<evidence type="ECO:0000256" key="5">
    <source>
        <dbReference type="ARBA" id="ARBA00023295"/>
    </source>
</evidence>
<dbReference type="InParanoid" id="A0A401GCP2"/>
<gene>
    <name evidence="7" type="ORF">SCP_0210950</name>
</gene>
<evidence type="ECO:0000256" key="3">
    <source>
        <dbReference type="ARBA" id="ARBA00012556"/>
    </source>
</evidence>
<dbReference type="OrthoDB" id="110914at2759"/>
<dbReference type="GO" id="GO:0031218">
    <property type="term" value="F:arabinogalactan endo-1,4-beta-galactosidase activity"/>
    <property type="evidence" value="ECO:0007669"/>
    <property type="project" value="UniProtKB-EC"/>
</dbReference>
<keyword evidence="5 6" id="KW-0326">Glycosidase</keyword>
<evidence type="ECO:0000256" key="1">
    <source>
        <dbReference type="ARBA" id="ARBA00001695"/>
    </source>
</evidence>
<evidence type="ECO:0000256" key="6">
    <source>
        <dbReference type="RuleBase" id="RU361192"/>
    </source>
</evidence>
<sequence length="343" mass="36678">MILLTLLLHVLPTAFTLSYRAADFSSLLLVESQGVNYTDAGVTLPFETILATHGCNTARIRVWTAAQYDLEYSLAMAKRVKAAGMTLIVDLHYSDIWADPGHQAIPSGWPANLTGLMAEMYNYTAGIVTSFAAQGTPIDILQVGNEINSGLLWPVGEVSLNGLEPVSLLLKSAVQGAKSVVGSQRILIHLANGWDWDDLSYWYSGVFGTPGGLTLSDVDVMGVSFYPFYGTNATLAALSSSLHNLTSAYGKEVVVAETDWPVVCPNVTLSEPGVPVSVLGQEIWSNDIEDVLLSLPNGLGQGIFYWEPGWIGNAALGSGCADNLLVTASGATRQSINIFGWDM</sequence>
<name>A0A401GCP2_9APHY</name>
<dbReference type="GeneID" id="38776810"/>
<dbReference type="EMBL" id="BFAD01000002">
    <property type="protein sequence ID" value="GBE79893.1"/>
    <property type="molecule type" value="Genomic_DNA"/>
</dbReference>
<evidence type="ECO:0000313" key="7">
    <source>
        <dbReference type="EMBL" id="GBE79893.1"/>
    </source>
</evidence>
<reference evidence="7 8" key="1">
    <citation type="journal article" date="2018" name="Sci. Rep.">
        <title>Genome sequence of the cauliflower mushroom Sparassis crispa (Hanabiratake) and its association with beneficial usage.</title>
        <authorList>
            <person name="Kiyama R."/>
            <person name="Furutani Y."/>
            <person name="Kawaguchi K."/>
            <person name="Nakanishi T."/>
        </authorList>
    </citation>
    <scope>NUCLEOTIDE SEQUENCE [LARGE SCALE GENOMIC DNA]</scope>
</reference>
<comment type="similarity">
    <text evidence="2 6">Belongs to the glycosyl hydrolase 53 family.</text>
</comment>
<dbReference type="InterPro" id="IPR017853">
    <property type="entry name" value="GH"/>
</dbReference>
<feature type="signal peptide" evidence="6">
    <location>
        <begin position="1"/>
        <end position="16"/>
    </location>
</feature>
<dbReference type="GO" id="GO:0045490">
    <property type="term" value="P:pectin catabolic process"/>
    <property type="evidence" value="ECO:0007669"/>
    <property type="project" value="TreeGrafter"/>
</dbReference>
<dbReference type="AlphaFoldDB" id="A0A401GCP2"/>
<comment type="catalytic activity">
    <reaction evidence="1 6">
        <text>The enzyme specifically hydrolyzes (1-&gt;4)-beta-D-galactosidic linkages in type I arabinogalactans.</text>
        <dbReference type="EC" id="3.2.1.89"/>
    </reaction>
</comment>
<proteinExistence type="inferred from homology"/>
<dbReference type="Pfam" id="PF07745">
    <property type="entry name" value="Glyco_hydro_53"/>
    <property type="match status" value="1"/>
</dbReference>
<protein>
    <recommendedName>
        <fullName evidence="3 6">Arabinogalactan endo-beta-1,4-galactanase</fullName>
        <ecNumber evidence="3 6">3.2.1.89</ecNumber>
    </recommendedName>
</protein>
<organism evidence="7 8">
    <name type="scientific">Sparassis crispa</name>
    <dbReference type="NCBI Taxonomy" id="139825"/>
    <lineage>
        <taxon>Eukaryota</taxon>
        <taxon>Fungi</taxon>
        <taxon>Dikarya</taxon>
        <taxon>Basidiomycota</taxon>
        <taxon>Agaricomycotina</taxon>
        <taxon>Agaricomycetes</taxon>
        <taxon>Polyporales</taxon>
        <taxon>Sparassidaceae</taxon>
        <taxon>Sparassis</taxon>
    </lineage>
</organism>
<keyword evidence="4 6" id="KW-0378">Hydrolase</keyword>
<evidence type="ECO:0000256" key="2">
    <source>
        <dbReference type="ARBA" id="ARBA00010687"/>
    </source>
</evidence>
<keyword evidence="8" id="KW-1185">Reference proteome</keyword>
<dbReference type="InterPro" id="IPR011683">
    <property type="entry name" value="Glyco_hydro_53"/>
</dbReference>
<feature type="chain" id="PRO_5018810966" description="Arabinogalactan endo-beta-1,4-galactanase" evidence="6">
    <location>
        <begin position="17"/>
        <end position="343"/>
    </location>
</feature>
<dbReference type="EC" id="3.2.1.89" evidence="3 6"/>
<dbReference type="Gene3D" id="3.20.20.80">
    <property type="entry name" value="Glycosidases"/>
    <property type="match status" value="1"/>
</dbReference>